<evidence type="ECO:0000256" key="1">
    <source>
        <dbReference type="SAM" id="Coils"/>
    </source>
</evidence>
<evidence type="ECO:0000256" key="3">
    <source>
        <dbReference type="SAM" id="Phobius"/>
    </source>
</evidence>
<keyword evidence="3" id="KW-0472">Membrane</keyword>
<feature type="region of interest" description="Disordered" evidence="2">
    <location>
        <begin position="522"/>
        <end position="551"/>
    </location>
</feature>
<comment type="caution">
    <text evidence="4">The sequence shown here is derived from an EMBL/GenBank/DDBJ whole genome shotgun (WGS) entry which is preliminary data.</text>
</comment>
<sequence length="551" mass="61773">MGEEFSLEDILIILKRRFLAFVLPVIVLAPIGVVAVMLLPAKYTAQGTILVESQQIPTEYIRSTINSYAQERITTIRQRVMTRNRLLEVADEYDLFPRSLGLSESERVNLMRNRLRVDLITTSAQARSAGRDNTIAFTVAYTDRDANKAYLVANKFITLFLDEDVRTRTAGASNTTEFFERESTRLREEVANMEERVSQYKSQNANALPEHLNMHLNMLERARNNLSNAESSITQLEEEKRFLETQLISGASGDNSLSTELARLESELARLRATYRDTYPEVVAKRDEIASIKARMTPSTEITRLRSELTEADDALTALERASPPDPEAIAVAEANVEAARNALSDRISDETRKGSSDMAGVQIEGRIAVIENRIRMLTKQSEASMNEIADLEARVARTPEVERGITALTRDYENLFQEYQDILAKRGTAQLAENLEENQQAEKFSILEPALQPDKPSSPDRPKLIVMALFGAFGLGGMVALGLELLQARLRGRNHLSSIMDSQPIAVIPFIYSETDKRGRFPTLRPPSFGRGARKTKRRHATEATPEPAL</sequence>
<feature type="transmembrane region" description="Helical" evidence="3">
    <location>
        <begin position="18"/>
        <end position="39"/>
    </location>
</feature>
<evidence type="ECO:0000313" key="4">
    <source>
        <dbReference type="EMBL" id="MFC6036075.1"/>
    </source>
</evidence>
<evidence type="ECO:0000256" key="2">
    <source>
        <dbReference type="SAM" id="MobiDB-lite"/>
    </source>
</evidence>
<protein>
    <submittedName>
        <fullName evidence="4">GumC family protein</fullName>
    </submittedName>
</protein>
<dbReference type="PANTHER" id="PTHR32309">
    <property type="entry name" value="TYROSINE-PROTEIN KINASE"/>
    <property type="match status" value="1"/>
</dbReference>
<name>A0ABW1KXG6_9PROT</name>
<dbReference type="InterPro" id="IPR050445">
    <property type="entry name" value="Bact_polysacc_biosynth/exp"/>
</dbReference>
<reference evidence="4 5" key="1">
    <citation type="submission" date="2024-09" db="EMBL/GenBank/DDBJ databases">
        <authorList>
            <person name="Zhang Z.-H."/>
        </authorList>
    </citation>
    <scope>NUCLEOTIDE SEQUENCE [LARGE SCALE GENOMIC DNA]</scope>
    <source>
        <strain evidence="4 5">HHTR114</strain>
    </source>
</reference>
<feature type="coiled-coil region" evidence="1">
    <location>
        <begin position="375"/>
        <end position="426"/>
    </location>
</feature>
<accession>A0ABW1KXG6</accession>
<evidence type="ECO:0000313" key="5">
    <source>
        <dbReference type="Proteomes" id="UP001596116"/>
    </source>
</evidence>
<feature type="transmembrane region" description="Helical" evidence="3">
    <location>
        <begin position="465"/>
        <end position="487"/>
    </location>
</feature>
<dbReference type="PANTHER" id="PTHR32309:SF13">
    <property type="entry name" value="FERRIC ENTEROBACTIN TRANSPORT PROTEIN FEPE"/>
    <property type="match status" value="1"/>
</dbReference>
<dbReference type="EMBL" id="JBHPON010000002">
    <property type="protein sequence ID" value="MFC6036075.1"/>
    <property type="molecule type" value="Genomic_DNA"/>
</dbReference>
<dbReference type="Proteomes" id="UP001596116">
    <property type="component" value="Unassembled WGS sequence"/>
</dbReference>
<gene>
    <name evidence="4" type="ORF">ACFMB1_11000</name>
</gene>
<feature type="coiled-coil region" evidence="1">
    <location>
        <begin position="176"/>
        <end position="274"/>
    </location>
</feature>
<proteinExistence type="predicted"/>
<keyword evidence="1" id="KW-0175">Coiled coil</keyword>
<organism evidence="4 5">
    <name type="scientific">Hyphococcus aureus</name>
    <dbReference type="NCBI Taxonomy" id="2666033"/>
    <lineage>
        <taxon>Bacteria</taxon>
        <taxon>Pseudomonadati</taxon>
        <taxon>Pseudomonadota</taxon>
        <taxon>Alphaproteobacteria</taxon>
        <taxon>Parvularculales</taxon>
        <taxon>Parvularculaceae</taxon>
        <taxon>Hyphococcus</taxon>
    </lineage>
</organism>
<keyword evidence="3" id="KW-0812">Transmembrane</keyword>
<dbReference type="RefSeq" id="WP_379882697.1">
    <property type="nucleotide sequence ID" value="NZ_JBHPON010000002.1"/>
</dbReference>
<keyword evidence="3" id="KW-1133">Transmembrane helix</keyword>
<keyword evidence="5" id="KW-1185">Reference proteome</keyword>